<accession>C6TBB7</accession>
<keyword evidence="1" id="KW-1133">Transmembrane helix</keyword>
<evidence type="ECO:0000313" key="2">
    <source>
        <dbReference type="EMBL" id="ACU19119.1"/>
    </source>
</evidence>
<feature type="non-terminal residue" evidence="2">
    <location>
        <position position="83"/>
    </location>
</feature>
<feature type="transmembrane region" description="Helical" evidence="1">
    <location>
        <begin position="46"/>
        <end position="69"/>
    </location>
</feature>
<feature type="transmembrane region" description="Helical" evidence="1">
    <location>
        <begin position="7"/>
        <end position="26"/>
    </location>
</feature>
<sequence>MVPLESAISLFLGGCFTTLLVVLPRVPLIPQKLGIHPFGGSVAMPLGFLDAVFVGLVGLIVCCVILRLCHLKAKVKVQLRPAP</sequence>
<keyword evidence="1" id="KW-0472">Membrane</keyword>
<name>C6TBB7_SOYBN</name>
<proteinExistence type="evidence at transcript level"/>
<keyword evidence="1" id="KW-0812">Transmembrane</keyword>
<dbReference type="EMBL" id="BT094821">
    <property type="protein sequence ID" value="ACU19119.1"/>
    <property type="molecule type" value="mRNA"/>
</dbReference>
<reference evidence="2" key="1">
    <citation type="submission" date="2009-08" db="EMBL/GenBank/DDBJ databases">
        <authorList>
            <person name="Cheung F."/>
            <person name="Xiao Y."/>
            <person name="Chan A."/>
            <person name="Moskal W."/>
            <person name="Town C.D."/>
        </authorList>
    </citation>
    <scope>NUCLEOTIDE SEQUENCE</scope>
</reference>
<dbReference type="AlphaFoldDB" id="C6TBB7"/>
<organism evidence="2">
    <name type="scientific">Glycine max</name>
    <name type="common">Soybean</name>
    <name type="synonym">Glycine hispida</name>
    <dbReference type="NCBI Taxonomy" id="3847"/>
    <lineage>
        <taxon>Eukaryota</taxon>
        <taxon>Viridiplantae</taxon>
        <taxon>Streptophyta</taxon>
        <taxon>Embryophyta</taxon>
        <taxon>Tracheophyta</taxon>
        <taxon>Spermatophyta</taxon>
        <taxon>Magnoliopsida</taxon>
        <taxon>eudicotyledons</taxon>
        <taxon>Gunneridae</taxon>
        <taxon>Pentapetalae</taxon>
        <taxon>rosids</taxon>
        <taxon>fabids</taxon>
        <taxon>Fabales</taxon>
        <taxon>Fabaceae</taxon>
        <taxon>Papilionoideae</taxon>
        <taxon>50 kb inversion clade</taxon>
        <taxon>NPAAA clade</taxon>
        <taxon>indigoferoid/millettioid clade</taxon>
        <taxon>Phaseoleae</taxon>
        <taxon>Glycine</taxon>
        <taxon>Glycine subgen. Soja</taxon>
    </lineage>
</organism>
<evidence type="ECO:0000256" key="1">
    <source>
        <dbReference type="SAM" id="Phobius"/>
    </source>
</evidence>
<protein>
    <submittedName>
        <fullName evidence="2">Uncharacterized protein</fullName>
    </submittedName>
</protein>